<proteinExistence type="predicted"/>
<dbReference type="STRING" id="1302659.I858_004685"/>
<protein>
    <submittedName>
        <fullName evidence="1">Uncharacterized protein</fullName>
    </submittedName>
</protein>
<reference evidence="1" key="1">
    <citation type="submission" date="2016-10" db="EMBL/GenBank/DDBJ databases">
        <authorList>
            <person name="See-Too W.S."/>
        </authorList>
    </citation>
    <scope>NUCLEOTIDE SEQUENCE</scope>
    <source>
        <strain evidence="1">L10.15</strain>
    </source>
</reference>
<name>A0A1B1RZI2_9BACL</name>
<evidence type="ECO:0000313" key="2">
    <source>
        <dbReference type="Proteomes" id="UP000053354"/>
    </source>
</evidence>
<dbReference type="OrthoDB" id="1748925at2"/>
<sequence length="284" mass="32677">MIYKKEANFPYPVLTNSSMSYTESEFKLDIDLEENINMYRFEIKHVITSSFLSYLLDIGKAKLILILQSKDSKFYSLENGQSYVEIPKSRISLSSRTSLQLHLQSTQEISFRDNHDLNDFYTSFKNEIIVPKHSILGFSNIVLFDGSSTNPLELFEKKLDESLKSDIKIELGSETIIIHYRNSEFQFGSMPKSHALNNTYVYMGLRAALQEFIGKYSDEGEDTVEISQINPPSNMLDFKLYQLMTKKMIKDLNLQVLDQVIYLISDRIIEKHATAVKELATNGS</sequence>
<gene>
    <name evidence="1" type="ORF">I858_004685</name>
</gene>
<organism evidence="1 2">
    <name type="scientific">Planococcus versutus</name>
    <dbReference type="NCBI Taxonomy" id="1302659"/>
    <lineage>
        <taxon>Bacteria</taxon>
        <taxon>Bacillati</taxon>
        <taxon>Bacillota</taxon>
        <taxon>Bacilli</taxon>
        <taxon>Bacillales</taxon>
        <taxon>Caryophanaceae</taxon>
        <taxon>Planococcus</taxon>
    </lineage>
</organism>
<accession>A0A1B1RZI2</accession>
<dbReference type="Proteomes" id="UP000053354">
    <property type="component" value="Chromosome"/>
</dbReference>
<dbReference type="KEGG" id="pll:I858_004685"/>
<evidence type="ECO:0000313" key="1">
    <source>
        <dbReference type="EMBL" id="ANU26329.1"/>
    </source>
</evidence>
<keyword evidence="2" id="KW-1185">Reference proteome</keyword>
<dbReference type="EMBL" id="CP016540">
    <property type="protein sequence ID" value="ANU26329.1"/>
    <property type="molecule type" value="Genomic_DNA"/>
</dbReference>
<dbReference type="RefSeq" id="WP_049694474.1">
    <property type="nucleotide sequence ID" value="NZ_CP016540.2"/>
</dbReference>
<dbReference type="AlphaFoldDB" id="A0A1B1RZI2"/>